<reference evidence="2 3" key="1">
    <citation type="submission" date="2016-11" db="EMBL/GenBank/DDBJ databases">
        <authorList>
            <person name="Jaros S."/>
            <person name="Januszkiewicz K."/>
            <person name="Wedrychowicz H."/>
        </authorList>
    </citation>
    <scope>NUCLEOTIDE SEQUENCE [LARGE SCALE GENOMIC DNA]</scope>
    <source>
        <strain evidence="2 3">DSM 24574</strain>
    </source>
</reference>
<dbReference type="AlphaFoldDB" id="A0A1M5VAU5"/>
<dbReference type="Pfam" id="PF06197">
    <property type="entry name" value="DUF998"/>
    <property type="match status" value="1"/>
</dbReference>
<organism evidence="2 3">
    <name type="scientific">Chryseolinea serpens</name>
    <dbReference type="NCBI Taxonomy" id="947013"/>
    <lineage>
        <taxon>Bacteria</taxon>
        <taxon>Pseudomonadati</taxon>
        <taxon>Bacteroidota</taxon>
        <taxon>Cytophagia</taxon>
        <taxon>Cytophagales</taxon>
        <taxon>Fulvivirgaceae</taxon>
        <taxon>Chryseolinea</taxon>
    </lineage>
</organism>
<evidence type="ECO:0008006" key="4">
    <source>
        <dbReference type="Google" id="ProtNLM"/>
    </source>
</evidence>
<dbReference type="EMBL" id="FQWQ01000004">
    <property type="protein sequence ID" value="SHH72321.1"/>
    <property type="molecule type" value="Genomic_DNA"/>
</dbReference>
<keyword evidence="1" id="KW-0812">Transmembrane</keyword>
<proteinExistence type="predicted"/>
<protein>
    <recommendedName>
        <fullName evidence="4">DUF998 domain-containing protein</fullName>
    </recommendedName>
</protein>
<evidence type="ECO:0000313" key="3">
    <source>
        <dbReference type="Proteomes" id="UP000184212"/>
    </source>
</evidence>
<feature type="transmembrane region" description="Helical" evidence="1">
    <location>
        <begin position="163"/>
        <end position="184"/>
    </location>
</feature>
<evidence type="ECO:0000256" key="1">
    <source>
        <dbReference type="SAM" id="Phobius"/>
    </source>
</evidence>
<feature type="transmembrane region" description="Helical" evidence="1">
    <location>
        <begin position="229"/>
        <end position="246"/>
    </location>
</feature>
<keyword evidence="1" id="KW-1133">Transmembrane helix</keyword>
<dbReference type="Proteomes" id="UP000184212">
    <property type="component" value="Unassembled WGS sequence"/>
</dbReference>
<feature type="transmembrane region" description="Helical" evidence="1">
    <location>
        <begin position="93"/>
        <end position="113"/>
    </location>
</feature>
<feature type="transmembrane region" description="Helical" evidence="1">
    <location>
        <begin position="191"/>
        <end position="209"/>
    </location>
</feature>
<feature type="transmembrane region" description="Helical" evidence="1">
    <location>
        <begin position="125"/>
        <end position="143"/>
    </location>
</feature>
<dbReference type="RefSeq" id="WP_084138384.1">
    <property type="nucleotide sequence ID" value="NZ_FQWQ01000004.1"/>
</dbReference>
<feature type="transmembrane region" description="Helical" evidence="1">
    <location>
        <begin position="48"/>
        <end position="71"/>
    </location>
</feature>
<keyword evidence="1" id="KW-0472">Membrane</keyword>
<gene>
    <name evidence="2" type="ORF">SAMN04488109_4966</name>
</gene>
<accession>A0A1M5VAU5</accession>
<name>A0A1M5VAU5_9BACT</name>
<sequence length="259" mass="28578">MIIFSAEKALKISSLPDLHLLHFMEFTNTLKNQARGKNSSQHETMRKALLICGILSSLLYAAITMAVPLQWEDYDSASQTVSELSAVGAPTRMLWILVSSPYTFLVIAFSWGVWKSAGENRRLRIAGGLMIAYGALGVIWPFAPMHLRETLAAGGSTVSDTVHIALGAVTELLYLLALGFAAVAFGRPFRVYSVVTFVVLLIFGTLTFLDAPHIATNQPTPFIGVWERINIGVFLVWMIVLALILLQKEKQQTRGKRVK</sequence>
<dbReference type="OrthoDB" id="657164at2"/>
<dbReference type="InterPro" id="IPR009339">
    <property type="entry name" value="DUF998"/>
</dbReference>
<evidence type="ECO:0000313" key="2">
    <source>
        <dbReference type="EMBL" id="SHH72321.1"/>
    </source>
</evidence>
<keyword evidence="3" id="KW-1185">Reference proteome</keyword>